<proteinExistence type="predicted"/>
<evidence type="ECO:0000313" key="3">
    <source>
        <dbReference type="Proteomes" id="UP000315289"/>
    </source>
</evidence>
<gene>
    <name evidence="2" type="ORF">NARC_160101</name>
</gene>
<feature type="compositionally biased region" description="Low complexity" evidence="1">
    <location>
        <begin position="83"/>
        <end position="93"/>
    </location>
</feature>
<name>A0A557SS08_9ARCH</name>
<dbReference type="EMBL" id="VOAH01000016">
    <property type="protein sequence ID" value="TVP39387.1"/>
    <property type="molecule type" value="Genomic_DNA"/>
</dbReference>
<protein>
    <submittedName>
        <fullName evidence="2">Uncharacterized protein</fullName>
    </submittedName>
</protein>
<evidence type="ECO:0000313" key="2">
    <source>
        <dbReference type="EMBL" id="TVP39387.1"/>
    </source>
</evidence>
<dbReference type="OrthoDB" id="12272at2157"/>
<keyword evidence="3" id="KW-1185">Reference proteome</keyword>
<feature type="region of interest" description="Disordered" evidence="1">
    <location>
        <begin position="128"/>
        <end position="173"/>
    </location>
</feature>
<evidence type="ECO:0000256" key="1">
    <source>
        <dbReference type="SAM" id="MobiDB-lite"/>
    </source>
</evidence>
<feature type="compositionally biased region" description="Polar residues" evidence="1">
    <location>
        <begin position="51"/>
        <end position="62"/>
    </location>
</feature>
<organism evidence="2 3">
    <name type="scientific">Candidatus Nitrosocosmicus arcticus</name>
    <dbReference type="NCBI Taxonomy" id="2035267"/>
    <lineage>
        <taxon>Archaea</taxon>
        <taxon>Nitrososphaerota</taxon>
        <taxon>Nitrososphaeria</taxon>
        <taxon>Nitrososphaerales</taxon>
        <taxon>Nitrososphaeraceae</taxon>
        <taxon>Candidatus Nitrosocosmicus</taxon>
    </lineage>
</organism>
<dbReference type="Proteomes" id="UP000315289">
    <property type="component" value="Unassembled WGS sequence"/>
</dbReference>
<feature type="region of interest" description="Disordered" evidence="1">
    <location>
        <begin position="40"/>
        <end position="115"/>
    </location>
</feature>
<dbReference type="RefSeq" id="WP_144734108.1">
    <property type="nucleotide sequence ID" value="NZ_ML675591.1"/>
</dbReference>
<dbReference type="AlphaFoldDB" id="A0A557SS08"/>
<accession>A0A557SS08</accession>
<sequence>MMFTLNNKKPLILAVVAVVTFALFLSPTLAVNDVMAKDKKNKGNDADQDIDQGQSSRQNAQCVSGEDVIASCNNLSSQDQDNEGNNAAGQQNGKGKGNDGEQEIEQDQENKQNSQCVAGGSIAASCNNLSSQEQDNEGNNAAGQQNGGDNKKGKGNDGEQEIEQDQENKQNAQCVSGEDAIVSCNNLSFQEQVNEGNNALGQD</sequence>
<comment type="caution">
    <text evidence="2">The sequence shown here is derived from an EMBL/GenBank/DDBJ whole genome shotgun (WGS) entry which is preliminary data.</text>
</comment>
<reference evidence="2 3" key="1">
    <citation type="journal article" date="2019" name="Front. Microbiol.">
        <title>Ammonia Oxidation by the Arctic Terrestrial Thaumarchaeote Candidatus Nitrosocosmicus arcticus Is Stimulated by Increasing Temperatures.</title>
        <authorList>
            <person name="Alves R.J.E."/>
            <person name="Kerou M."/>
            <person name="Zappe A."/>
            <person name="Bittner R."/>
            <person name="Abby S.S."/>
            <person name="Schmidt H.A."/>
            <person name="Pfeifer K."/>
            <person name="Schleper C."/>
        </authorList>
    </citation>
    <scope>NUCLEOTIDE SEQUENCE [LARGE SCALE GENOMIC DNA]</scope>
    <source>
        <strain evidence="2 3">Kfb</strain>
    </source>
</reference>
<feature type="compositionally biased region" description="Low complexity" evidence="1">
    <location>
        <begin position="137"/>
        <end position="148"/>
    </location>
</feature>